<evidence type="ECO:0000313" key="1">
    <source>
        <dbReference type="EMBL" id="MDN4165003.1"/>
    </source>
</evidence>
<evidence type="ECO:0000313" key="2">
    <source>
        <dbReference type="Proteomes" id="UP001168552"/>
    </source>
</evidence>
<accession>A0ABT8F3X7</accession>
<organism evidence="1 2">
    <name type="scientific">Shiella aurantiaca</name>
    <dbReference type="NCBI Taxonomy" id="3058365"/>
    <lineage>
        <taxon>Bacteria</taxon>
        <taxon>Pseudomonadati</taxon>
        <taxon>Bacteroidota</taxon>
        <taxon>Cytophagia</taxon>
        <taxon>Cytophagales</taxon>
        <taxon>Shiellaceae</taxon>
        <taxon>Shiella</taxon>
    </lineage>
</organism>
<keyword evidence="2" id="KW-1185">Reference proteome</keyword>
<comment type="caution">
    <text evidence="1">The sequence shown here is derived from an EMBL/GenBank/DDBJ whole genome shotgun (WGS) entry which is preliminary data.</text>
</comment>
<sequence length="602" mass="67747">MPVSTAFHSFHIPVMGLAYTIDTPIRVAHLGISSVLSIGDDMLIERVRKYYSEKFSLSFSPIFLAEQDARARRITSYLDMVQKVVQMKWEEHKAKLIHNSEGYRAYFMGLLPDYSSVKSELLQLFQQASPAVLSDWMNAHLKPGSIDVNIMTKLDKVNHHKGEELPVAYNDAHAALRGFALSGLSSSVVLSAGMNPRLFAYMENFEDFFPHPQQGLKKKITVKVSDYRSALIQGKFLAKKGLWVSEYRIESGLNCGGHAFATQGQLMGPILEEFKQSRQELINSVFAIYRAALVEKGRYCPETAPELKLSAQGGVGTSAEHEFLLSYYGLQSVGWGSPFLLVPEAVSIDEETLQQLSEATEKDLYLSHASPLGVPFNNLRGSSRQQQMQQMQKQGKMGSPCTKKYLLLNTEFTQEPICTASTKYQKAKIATLKAQNLPEAQYQQAYAQVVEKECLCGGLAVPFLEENGLDTRVEGKGVSICPGPNMAYFSGQFTLQEMVEHIYGKRNIITRTDRPHMFIKELQLYMDYHAEQLRTYAEAPAAKMKSVLEDFQIHLMDSIEYYKKVFVKQKMNAAPILEQLEATEITLKALQLRLLGEELHTV</sequence>
<name>A0ABT8F3X7_9BACT</name>
<dbReference type="Proteomes" id="UP001168552">
    <property type="component" value="Unassembled WGS sequence"/>
</dbReference>
<reference evidence="1" key="1">
    <citation type="submission" date="2023-06" db="EMBL/GenBank/DDBJ databases">
        <title>Cytophagales bacterium Strain LB-30, isolated from soil.</title>
        <authorList>
            <person name="Liu B."/>
        </authorList>
    </citation>
    <scope>NUCLEOTIDE SEQUENCE</scope>
    <source>
        <strain evidence="1">LB-30</strain>
    </source>
</reference>
<protein>
    <submittedName>
        <fullName evidence="1">Uncharacterized protein</fullName>
    </submittedName>
</protein>
<proteinExistence type="predicted"/>
<dbReference type="EMBL" id="JAUHJS010000002">
    <property type="protein sequence ID" value="MDN4165003.1"/>
    <property type="molecule type" value="Genomic_DNA"/>
</dbReference>
<dbReference type="RefSeq" id="WP_320003527.1">
    <property type="nucleotide sequence ID" value="NZ_JAUHJS010000002.1"/>
</dbReference>
<gene>
    <name evidence="1" type="ORF">QWY31_05785</name>
</gene>